<dbReference type="Proteomes" id="UP000050525">
    <property type="component" value="Unassembled WGS sequence"/>
</dbReference>
<sequence length="70" mass="7752">MVYSAPDTGSQVKSLALLKRSIGNMADCQEGNLPKEYAKEVFEYIEAAEASLRMRDSNCYPVAAIKLDSY</sequence>
<reference evidence="1 2" key="1">
    <citation type="journal article" date="2012" name="Genome Biol.">
        <title>Sequencing three crocodilian genomes to illuminate the evolution of archosaurs and amniotes.</title>
        <authorList>
            <person name="St John J.A."/>
            <person name="Braun E.L."/>
            <person name="Isberg S.R."/>
            <person name="Miles L.G."/>
            <person name="Chong A.Y."/>
            <person name="Gongora J."/>
            <person name="Dalzell P."/>
            <person name="Moran C."/>
            <person name="Bed'hom B."/>
            <person name="Abzhanov A."/>
            <person name="Burgess S.C."/>
            <person name="Cooksey A.M."/>
            <person name="Castoe T.A."/>
            <person name="Crawford N.G."/>
            <person name="Densmore L.D."/>
            <person name="Drew J.C."/>
            <person name="Edwards S.V."/>
            <person name="Faircloth B.C."/>
            <person name="Fujita M.K."/>
            <person name="Greenwold M.J."/>
            <person name="Hoffmann F.G."/>
            <person name="Howard J.M."/>
            <person name="Iguchi T."/>
            <person name="Janes D.E."/>
            <person name="Khan S.Y."/>
            <person name="Kohno S."/>
            <person name="de Koning A.J."/>
            <person name="Lance S.L."/>
            <person name="McCarthy F.M."/>
            <person name="McCormack J.E."/>
            <person name="Merchant M.E."/>
            <person name="Peterson D.G."/>
            <person name="Pollock D.D."/>
            <person name="Pourmand N."/>
            <person name="Raney B.J."/>
            <person name="Roessler K.A."/>
            <person name="Sanford J.R."/>
            <person name="Sawyer R.H."/>
            <person name="Schmidt C.J."/>
            <person name="Triplett E.W."/>
            <person name="Tuberville T.D."/>
            <person name="Venegas-Anaya M."/>
            <person name="Howard J.T."/>
            <person name="Jarvis E.D."/>
            <person name="Guillette L.J.Jr."/>
            <person name="Glenn T.C."/>
            <person name="Green R.E."/>
            <person name="Ray D.A."/>
        </authorList>
    </citation>
    <scope>NUCLEOTIDE SEQUENCE [LARGE SCALE GENOMIC DNA]</scope>
    <source>
        <strain evidence="1">KSC_2009_1</strain>
    </source>
</reference>
<name>A0A151PEJ0_ALLMI</name>
<dbReference type="EMBL" id="AKHW03000422">
    <property type="protein sequence ID" value="KYO47443.1"/>
    <property type="molecule type" value="Genomic_DNA"/>
</dbReference>
<keyword evidence="2" id="KW-1185">Reference proteome</keyword>
<gene>
    <name evidence="1" type="ORF">Y1Q_0001237</name>
</gene>
<evidence type="ECO:0000313" key="2">
    <source>
        <dbReference type="Proteomes" id="UP000050525"/>
    </source>
</evidence>
<accession>A0A151PEJ0</accession>
<dbReference type="AlphaFoldDB" id="A0A151PEJ0"/>
<protein>
    <submittedName>
        <fullName evidence="1">Uncharacterized protein</fullName>
    </submittedName>
</protein>
<proteinExistence type="predicted"/>
<organism evidence="1 2">
    <name type="scientific">Alligator mississippiensis</name>
    <name type="common">American alligator</name>
    <dbReference type="NCBI Taxonomy" id="8496"/>
    <lineage>
        <taxon>Eukaryota</taxon>
        <taxon>Metazoa</taxon>
        <taxon>Chordata</taxon>
        <taxon>Craniata</taxon>
        <taxon>Vertebrata</taxon>
        <taxon>Euteleostomi</taxon>
        <taxon>Archelosauria</taxon>
        <taxon>Archosauria</taxon>
        <taxon>Crocodylia</taxon>
        <taxon>Alligatoridae</taxon>
        <taxon>Alligatorinae</taxon>
        <taxon>Alligator</taxon>
    </lineage>
</organism>
<comment type="caution">
    <text evidence="1">The sequence shown here is derived from an EMBL/GenBank/DDBJ whole genome shotgun (WGS) entry which is preliminary data.</text>
</comment>
<evidence type="ECO:0000313" key="1">
    <source>
        <dbReference type="EMBL" id="KYO47443.1"/>
    </source>
</evidence>